<keyword evidence="1" id="KW-0406">Ion transport</keyword>
<keyword evidence="1" id="KW-1071">Ligand-gated ion channel</keyword>
<feature type="domain" description="Cyclic nucleotide-binding" evidence="2">
    <location>
        <begin position="18"/>
        <end position="89"/>
    </location>
</feature>
<evidence type="ECO:0000256" key="1">
    <source>
        <dbReference type="ARBA" id="ARBA00023286"/>
    </source>
</evidence>
<dbReference type="GO" id="GO:0005221">
    <property type="term" value="F:intracellularly cyclic nucleotide-activated monoatomic cation channel activity"/>
    <property type="evidence" value="ECO:0007669"/>
    <property type="project" value="InterPro"/>
</dbReference>
<dbReference type="InterPro" id="IPR009875">
    <property type="entry name" value="PilZ_domain"/>
</dbReference>
<protein>
    <submittedName>
        <fullName evidence="3">Type IV pilus assembly protein</fullName>
    </submittedName>
</protein>
<dbReference type="Gene3D" id="2.40.10.220">
    <property type="entry name" value="predicted glycosyltransferase like domains"/>
    <property type="match status" value="1"/>
</dbReference>
<accession>A0A445N360</accession>
<keyword evidence="1" id="KW-0407">Ion channel</keyword>
<evidence type="ECO:0000313" key="3">
    <source>
        <dbReference type="EMBL" id="SPD76138.1"/>
    </source>
</evidence>
<dbReference type="PROSITE" id="PS50042">
    <property type="entry name" value="CNMP_BINDING_3"/>
    <property type="match status" value="1"/>
</dbReference>
<gene>
    <name evidence="3" type="primary">pilZ</name>
    <name evidence="3" type="ORF">PITCH_A840024</name>
</gene>
<dbReference type="CDD" id="cd00038">
    <property type="entry name" value="CAP_ED"/>
    <property type="match status" value="1"/>
</dbReference>
<dbReference type="SUPFAM" id="SSF141371">
    <property type="entry name" value="PilZ domain-like"/>
    <property type="match status" value="1"/>
</dbReference>
<dbReference type="SUPFAM" id="SSF51206">
    <property type="entry name" value="cAMP-binding domain-like"/>
    <property type="match status" value="1"/>
</dbReference>
<dbReference type="AlphaFoldDB" id="A0A445N360"/>
<organism evidence="3">
    <name type="scientific">uncultured Desulfobacterium sp</name>
    <dbReference type="NCBI Taxonomy" id="201089"/>
    <lineage>
        <taxon>Bacteria</taxon>
        <taxon>Pseudomonadati</taxon>
        <taxon>Thermodesulfobacteriota</taxon>
        <taxon>Desulfobacteria</taxon>
        <taxon>Desulfobacterales</taxon>
        <taxon>Desulfobacteriaceae</taxon>
        <taxon>Desulfobacterium</taxon>
        <taxon>environmental samples</taxon>
    </lineage>
</organism>
<dbReference type="InterPro" id="IPR050866">
    <property type="entry name" value="CNG_cation_channel"/>
</dbReference>
<name>A0A445N360_9BACT</name>
<dbReference type="InterPro" id="IPR000595">
    <property type="entry name" value="cNMP-bd_dom"/>
</dbReference>
<dbReference type="PANTHER" id="PTHR45638:SF11">
    <property type="entry name" value="CYCLIC NUCLEOTIDE-GATED CATION CHANNEL SUBUNIT A"/>
    <property type="match status" value="1"/>
</dbReference>
<proteinExistence type="predicted"/>
<dbReference type="PANTHER" id="PTHR45638">
    <property type="entry name" value="CYCLIC NUCLEOTIDE-GATED CATION CHANNEL SUBUNIT A"/>
    <property type="match status" value="1"/>
</dbReference>
<dbReference type="Pfam" id="PF00027">
    <property type="entry name" value="cNMP_binding"/>
    <property type="match status" value="1"/>
</dbReference>
<dbReference type="InterPro" id="IPR014710">
    <property type="entry name" value="RmlC-like_jellyroll"/>
</dbReference>
<reference evidence="3" key="1">
    <citation type="submission" date="2018-01" db="EMBL/GenBank/DDBJ databases">
        <authorList>
            <person name="Regsiter A."/>
            <person name="William W."/>
        </authorList>
    </citation>
    <scope>NUCLEOTIDE SEQUENCE</scope>
    <source>
        <strain evidence="3">TRIP AH-1</strain>
    </source>
</reference>
<sequence>MVLLSNKKEIPRTVRLKYRNGELIIKEGDYGISIYKIIKGVVEIFNQSDDRNITLTHLGPSEVFGETAFLTEGTTVRSASVRAVGDVEVEIWHANTLLGEFNEMPPMLKHITKEAVKRLTRMNNLVSQMTVQREDEKDERSADKAALEKRRHYRKKVDLDCFYSPVGVYPRPRLKAVIRNISLRGMRMDVTIKPGTNFSLDQGDEFFVEANLPNGKDIKLTAKILSIREPKIPGRFSLGMFFTGMREGTEKELGFYLMP</sequence>
<evidence type="ECO:0000259" key="2">
    <source>
        <dbReference type="PROSITE" id="PS50042"/>
    </source>
</evidence>
<dbReference type="Pfam" id="PF07238">
    <property type="entry name" value="PilZ"/>
    <property type="match status" value="1"/>
</dbReference>
<keyword evidence="1" id="KW-0813">Transport</keyword>
<dbReference type="PRINTS" id="PR00103">
    <property type="entry name" value="CAMPKINASE"/>
</dbReference>
<dbReference type="GO" id="GO:0035438">
    <property type="term" value="F:cyclic-di-GMP binding"/>
    <property type="evidence" value="ECO:0007669"/>
    <property type="project" value="InterPro"/>
</dbReference>
<dbReference type="GO" id="GO:0044877">
    <property type="term" value="F:protein-containing complex binding"/>
    <property type="evidence" value="ECO:0007669"/>
    <property type="project" value="TreeGrafter"/>
</dbReference>
<dbReference type="Gene3D" id="2.60.120.10">
    <property type="entry name" value="Jelly Rolls"/>
    <property type="match status" value="1"/>
</dbReference>
<dbReference type="EMBL" id="OJIN01000230">
    <property type="protein sequence ID" value="SPD76138.1"/>
    <property type="molecule type" value="Genomic_DNA"/>
</dbReference>
<dbReference type="SMART" id="SM00100">
    <property type="entry name" value="cNMP"/>
    <property type="match status" value="1"/>
</dbReference>
<dbReference type="InterPro" id="IPR018490">
    <property type="entry name" value="cNMP-bd_dom_sf"/>
</dbReference>